<accession>C8CHJ7</accession>
<dbReference type="GeneID" id="11468030"/>
<reference evidence="2 3" key="1">
    <citation type="journal article" date="2009" name="J. Virol.">
        <title>The closest relatives of icosahedral viruses of thermophilic bacteria are among viruses and plasmids of the halophilic archaea.</title>
        <authorList>
            <person name="Jalasvuori M."/>
            <person name="Jaatinen S.T."/>
            <person name="Laurinavicius S."/>
            <person name="Ahola-Iivarinen E."/>
            <person name="Kalkkinen N."/>
            <person name="Bamford D.H."/>
            <person name="Bamford J.K."/>
        </authorList>
    </citation>
    <scope>NUCLEOTIDE SEQUENCE</scope>
</reference>
<name>C8CHJ7_9VIRU</name>
<keyword evidence="1" id="KW-1133">Transmembrane helix</keyword>
<sequence length="187" mass="19371">MATTYRRVPVDPQKPLGPGLYEVVLTHQSGDLSRVTRSSLEQALQKQYGPGVRVLDWGKRGGDLVIRLEVKEVSTSSAPSSSTPSTPPPAYGGAGCGSLMCPQPMSGEMGDYIYPAFLPALPAVLSVAALVAVLYLVWRIVTAIKESVQLVPEPARTVAVAGGGVGVAALGLGVLVLAVAGLRRGHG</sequence>
<dbReference type="Proteomes" id="UP000000958">
    <property type="component" value="Segment"/>
</dbReference>
<keyword evidence="1" id="KW-0472">Membrane</keyword>
<evidence type="ECO:0000313" key="3">
    <source>
        <dbReference type="Proteomes" id="UP000000958"/>
    </source>
</evidence>
<evidence type="ECO:0000313" key="2">
    <source>
        <dbReference type="EMBL" id="ACV05033.1"/>
    </source>
</evidence>
<feature type="transmembrane region" description="Helical" evidence="1">
    <location>
        <begin position="112"/>
        <end position="138"/>
    </location>
</feature>
<evidence type="ECO:0000256" key="1">
    <source>
        <dbReference type="SAM" id="Phobius"/>
    </source>
</evidence>
<keyword evidence="1" id="KW-0812">Transmembrane</keyword>
<dbReference type="KEGG" id="vg:11468030"/>
<dbReference type="EMBL" id="GQ403789">
    <property type="protein sequence ID" value="ACV05033.1"/>
    <property type="molecule type" value="Genomic_DNA"/>
</dbReference>
<proteinExistence type="predicted"/>
<keyword evidence="3" id="KW-1185">Reference proteome</keyword>
<dbReference type="OrthoDB" id="36110at10239"/>
<feature type="transmembrane region" description="Helical" evidence="1">
    <location>
        <begin position="158"/>
        <end position="182"/>
    </location>
</feature>
<dbReference type="RefSeq" id="YP_003169713.1">
    <property type="nucleotide sequence ID" value="NC_013197.1"/>
</dbReference>
<organism evidence="2 3">
    <name type="scientific">Thermus virus P23-77</name>
    <dbReference type="NCBI Taxonomy" id="1714272"/>
    <lineage>
        <taxon>Viruses</taxon>
        <taxon>Singelaviria</taxon>
        <taxon>Helvetiavirae</taxon>
        <taxon>Dividoviricota</taxon>
        <taxon>Laserviricetes</taxon>
        <taxon>Halopanivirales</taxon>
        <taxon>Matsushitaviridae</taxon>
        <taxon>Hukuchivirus</taxon>
        <taxon>Hukuchivirus P2377</taxon>
    </lineage>
</organism>
<protein>
    <submittedName>
        <fullName evidence="2">VP6</fullName>
    </submittedName>
</protein>